<dbReference type="GO" id="GO:0004252">
    <property type="term" value="F:serine-type endopeptidase activity"/>
    <property type="evidence" value="ECO:0007669"/>
    <property type="project" value="InterPro"/>
</dbReference>
<dbReference type="SMART" id="SM00228">
    <property type="entry name" value="PDZ"/>
    <property type="match status" value="2"/>
</dbReference>
<dbReference type="PANTHER" id="PTHR22939:SF130">
    <property type="entry name" value="PERIPLASMIC SERINE ENDOPROTEASE DEGP-LIKE-RELATED"/>
    <property type="match status" value="1"/>
</dbReference>
<evidence type="ECO:0000256" key="2">
    <source>
        <dbReference type="ARBA" id="ARBA00004418"/>
    </source>
</evidence>
<keyword evidence="8" id="KW-0677">Repeat</keyword>
<sequence length="512" mass="53077">MPSAYTLPSRSSARAAALAPPAHVHAVGLALSACLLLSHPAVAQQREVPPTFAELATAKLPTVVTIIASSGAPPVRQTAQSEQPDIGPGMGPFSTLPDSPLRDFLENLMRRQTPQRGEGPDAAPRGRPARALGSGFVIDPNGYVVTNNHVVENADKVEVTLSDKQTLPAKIVGTDQKTDLALLKVDPKQPLPSVQWGDSDRSRIGDWVLAIGNPFGLGGTVTAGIISARGRDIGAGPYDDFLQTDAAINQGNSGGPMFSLQGEVIGVNTAIFSQSGGNVGIGFAIPSDLAKPVIAALRDKGRVTRGYLGVMIQPVEPDVADALGLKDRSGALVADVTKDSPAAQAGIQPGDVITEYAGKPVSEPHALTGMVAQTKPGDTVPIAVLRDGRVIPLNVHVLELQPTRQAEAQPQNPGEGKLGLALAPVTPELRKEFGLDPDAQGAVVVDVAPNSPAARVGLQPGDVITRVGPAPVTGPADVAKAVEEARKAKKDHVLVQRRREDGALFVPLPVGS</sequence>
<dbReference type="Pfam" id="PF13365">
    <property type="entry name" value="Trypsin_2"/>
    <property type="match status" value="1"/>
</dbReference>
<evidence type="ECO:0000256" key="15">
    <source>
        <dbReference type="PIRSR" id="PIRSR611782-2"/>
    </source>
</evidence>
<dbReference type="Proteomes" id="UP000027186">
    <property type="component" value="Plasmid AbAZ39_p1"/>
</dbReference>
<feature type="binding site" evidence="15">
    <location>
        <position position="149"/>
    </location>
    <ligand>
        <name>substrate</name>
    </ligand>
</feature>
<dbReference type="GO" id="GO:0042597">
    <property type="term" value="C:periplasmic space"/>
    <property type="evidence" value="ECO:0007669"/>
    <property type="project" value="UniProtKB-SubCell"/>
</dbReference>
<keyword evidence="11" id="KW-0720">Serine protease</keyword>
<feature type="active site" description="Charge relay system" evidence="14">
    <location>
        <position position="149"/>
    </location>
</feature>
<comment type="catalytic activity">
    <reaction evidence="1">
        <text>Acts on substrates that are at least partially unfolded. The cleavage site P1 residue is normally between a pair of hydrophobic residues, such as Val-|-Val.</text>
        <dbReference type="EC" id="3.4.21.107"/>
    </reaction>
</comment>
<evidence type="ECO:0000256" key="14">
    <source>
        <dbReference type="PIRSR" id="PIRSR611782-1"/>
    </source>
</evidence>
<evidence type="ECO:0000256" key="11">
    <source>
        <dbReference type="ARBA" id="ARBA00022825"/>
    </source>
</evidence>
<keyword evidence="7" id="KW-0732">Signal</keyword>
<keyword evidence="17" id="KW-0614">Plasmid</keyword>
<geneLocation type="plasmid" evidence="17 19">
    <name>AbAZ39_p1</name>
</geneLocation>
<feature type="binding site" evidence="15">
    <location>
        <position position="179"/>
    </location>
    <ligand>
        <name>substrate</name>
    </ligand>
</feature>
<dbReference type="KEGG" id="abq:ABAZ39_16055"/>
<dbReference type="SUPFAM" id="SSF50156">
    <property type="entry name" value="PDZ domain-like"/>
    <property type="match status" value="2"/>
</dbReference>
<proteinExistence type="inferred from homology"/>
<dbReference type="InterPro" id="IPR011782">
    <property type="entry name" value="Pept_S1C_Do"/>
</dbReference>
<dbReference type="OrthoDB" id="9758917at2"/>
<dbReference type="Pfam" id="PF13180">
    <property type="entry name" value="PDZ_2"/>
    <property type="match status" value="1"/>
</dbReference>
<evidence type="ECO:0000259" key="16">
    <source>
        <dbReference type="PROSITE" id="PS50106"/>
    </source>
</evidence>
<dbReference type="CDD" id="cd10839">
    <property type="entry name" value="cpPDZ1_DegP-like"/>
    <property type="match status" value="1"/>
</dbReference>
<geneLocation type="plasmid" evidence="18">
    <name>p25unnamed</name>
</geneLocation>
<dbReference type="EMBL" id="CP007794">
    <property type="protein sequence ID" value="AIB13457.1"/>
    <property type="molecule type" value="Genomic_DNA"/>
</dbReference>
<accession>A0A2K1FT90</accession>
<evidence type="ECO:0000256" key="4">
    <source>
        <dbReference type="ARBA" id="ARBA00013035"/>
    </source>
</evidence>
<evidence type="ECO:0000256" key="3">
    <source>
        <dbReference type="ARBA" id="ARBA00010541"/>
    </source>
</evidence>
<feature type="domain" description="PDZ" evidence="16">
    <location>
        <begin position="302"/>
        <end position="388"/>
    </location>
</feature>
<reference evidence="17 19" key="1">
    <citation type="journal article" date="2014" name="Genome Announc.">
        <title>Complete Genome Sequence of the Model Rhizosphere Strain Azospirillum brasilense Az39, Successfully Applied in Agriculture.</title>
        <authorList>
            <person name="Rivera D."/>
            <person name="Revale S."/>
            <person name="Molina R."/>
            <person name="Gualpa J."/>
            <person name="Puente M."/>
            <person name="Maroniche G."/>
            <person name="Paris G."/>
            <person name="Baker D."/>
            <person name="Clavijo B."/>
            <person name="McLay K."/>
            <person name="Spaepen S."/>
            <person name="Perticari A."/>
            <person name="Vazquez M."/>
            <person name="Wisniewski-Dye F."/>
            <person name="Watkins C."/>
            <person name="Martinez-Abarca F."/>
            <person name="Vanderleyden J."/>
            <person name="Cassan F."/>
        </authorList>
    </citation>
    <scope>NUCLEOTIDE SEQUENCE [LARGE SCALE GENOMIC DNA]</scope>
    <source>
        <strain evidence="17 19">Az39</strain>
        <plasmid evidence="17">AbAZ39_p1</plasmid>
    </source>
</reference>
<gene>
    <name evidence="17" type="ORF">ABAZ39_16055</name>
    <name evidence="18" type="ORF">C1S70_27230</name>
</gene>
<evidence type="ECO:0000256" key="13">
    <source>
        <dbReference type="ARBA" id="ARBA00032850"/>
    </source>
</evidence>
<dbReference type="Gene3D" id="2.30.42.10">
    <property type="match status" value="2"/>
</dbReference>
<keyword evidence="10" id="KW-0378">Hydrolase</keyword>
<evidence type="ECO:0000256" key="5">
    <source>
        <dbReference type="ARBA" id="ARBA00013958"/>
    </source>
</evidence>
<dbReference type="EMBL" id="POWG01000042">
    <property type="protein sequence ID" value="PNQ95734.1"/>
    <property type="molecule type" value="Genomic_DNA"/>
</dbReference>
<dbReference type="InterPro" id="IPR009003">
    <property type="entry name" value="Peptidase_S1_PA"/>
</dbReference>
<keyword evidence="6 17" id="KW-0645">Protease</keyword>
<dbReference type="GO" id="GO:0006508">
    <property type="term" value="P:proteolysis"/>
    <property type="evidence" value="ECO:0007669"/>
    <property type="project" value="UniProtKB-KW"/>
</dbReference>
<evidence type="ECO:0000313" key="18">
    <source>
        <dbReference type="EMBL" id="PNQ95734.1"/>
    </source>
</evidence>
<dbReference type="InterPro" id="IPR036034">
    <property type="entry name" value="PDZ_sf"/>
</dbReference>
<keyword evidence="9" id="KW-0574">Periplasm</keyword>
<dbReference type="FunFam" id="2.40.10.120:FF:000007">
    <property type="entry name" value="Periplasmic serine endoprotease DegP-like"/>
    <property type="match status" value="1"/>
</dbReference>
<dbReference type="EC" id="3.4.21.107" evidence="4"/>
<comment type="similarity">
    <text evidence="3">Belongs to the peptidase S1C family.</text>
</comment>
<feature type="domain" description="PDZ" evidence="16">
    <location>
        <begin position="397"/>
        <end position="500"/>
    </location>
</feature>
<name>A0A060DKL7_9PROT</name>
<protein>
    <recommendedName>
        <fullName evidence="5">Probable periplasmic serine endoprotease DegP-like</fullName>
        <ecNumber evidence="4">3.4.21.107</ecNumber>
    </recommendedName>
    <alternativeName>
        <fullName evidence="13">Protease Do</fullName>
    </alternativeName>
</protein>
<dbReference type="InterPro" id="IPR001940">
    <property type="entry name" value="Peptidase_S1C"/>
</dbReference>
<dbReference type="PANTHER" id="PTHR22939">
    <property type="entry name" value="SERINE PROTEASE FAMILY S1C HTRA-RELATED"/>
    <property type="match status" value="1"/>
</dbReference>
<feature type="binding site" evidence="15">
    <location>
        <begin position="251"/>
        <end position="253"/>
    </location>
    <ligand>
        <name>substrate</name>
    </ligand>
</feature>
<dbReference type="NCBIfam" id="TIGR02037">
    <property type="entry name" value="degP_htrA_DO"/>
    <property type="match status" value="1"/>
</dbReference>
<accession>A0A060DKL7</accession>
<evidence type="ECO:0000256" key="9">
    <source>
        <dbReference type="ARBA" id="ARBA00022764"/>
    </source>
</evidence>
<dbReference type="Gene3D" id="2.40.10.120">
    <property type="match status" value="1"/>
</dbReference>
<evidence type="ECO:0000313" key="19">
    <source>
        <dbReference type="Proteomes" id="UP000027186"/>
    </source>
</evidence>
<evidence type="ECO:0000256" key="12">
    <source>
        <dbReference type="ARBA" id="ARBA00023016"/>
    </source>
</evidence>
<feature type="active site" description="Charge relay system" evidence="14">
    <location>
        <position position="179"/>
    </location>
</feature>
<dbReference type="RefSeq" id="WP_040133931.1">
    <property type="nucleotide sequence ID" value="NZ_CP007794.1"/>
</dbReference>
<dbReference type="Proteomes" id="UP000236268">
    <property type="component" value="Unassembled WGS sequence"/>
</dbReference>
<evidence type="ECO:0000256" key="10">
    <source>
        <dbReference type="ARBA" id="ARBA00022801"/>
    </source>
</evidence>
<evidence type="ECO:0000313" key="17">
    <source>
        <dbReference type="EMBL" id="AIB13457.1"/>
    </source>
</evidence>
<feature type="active site" description="Charge relay system" evidence="14">
    <location>
        <position position="253"/>
    </location>
</feature>
<dbReference type="InterPro" id="IPR041489">
    <property type="entry name" value="PDZ_6"/>
</dbReference>
<dbReference type="AlphaFoldDB" id="A0A060DKL7"/>
<reference evidence="18 20" key="2">
    <citation type="submission" date="2018-01" db="EMBL/GenBank/DDBJ databases">
        <title>Whole genome sequence of Azospirillum brasilense REC3 isolated from strawberry roots.</title>
        <authorList>
            <person name="Fontana C.A."/>
            <person name="Salazar S.M."/>
            <person name="Bassi D."/>
            <person name="Puglisi E."/>
            <person name="Lovaisa N.C."/>
            <person name="Toffoli L.M."/>
            <person name="Pedraza R."/>
            <person name="Cocconcelli P.S."/>
        </authorList>
    </citation>
    <scope>NUCLEOTIDE SEQUENCE [LARGE SCALE GENOMIC DNA]</scope>
    <source>
        <strain evidence="18 20">REC3</strain>
        <plasmid evidence="18">p25unnamed</plasmid>
    </source>
</reference>
<dbReference type="PRINTS" id="PR00834">
    <property type="entry name" value="PROTEASES2C"/>
</dbReference>
<dbReference type="InterPro" id="IPR001478">
    <property type="entry name" value="PDZ"/>
</dbReference>
<evidence type="ECO:0000256" key="1">
    <source>
        <dbReference type="ARBA" id="ARBA00001772"/>
    </source>
</evidence>
<comment type="subcellular location">
    <subcellularLocation>
        <location evidence="2">Periplasm</location>
    </subcellularLocation>
</comment>
<dbReference type="PROSITE" id="PS50106">
    <property type="entry name" value="PDZ"/>
    <property type="match status" value="2"/>
</dbReference>
<dbReference type="Pfam" id="PF17820">
    <property type="entry name" value="PDZ_6"/>
    <property type="match status" value="1"/>
</dbReference>
<keyword evidence="12" id="KW-0346">Stress response</keyword>
<evidence type="ECO:0000256" key="8">
    <source>
        <dbReference type="ARBA" id="ARBA00022737"/>
    </source>
</evidence>
<evidence type="ECO:0000256" key="7">
    <source>
        <dbReference type="ARBA" id="ARBA00022729"/>
    </source>
</evidence>
<dbReference type="SUPFAM" id="SSF50494">
    <property type="entry name" value="Trypsin-like serine proteases"/>
    <property type="match status" value="1"/>
</dbReference>
<evidence type="ECO:0000256" key="6">
    <source>
        <dbReference type="ARBA" id="ARBA00022670"/>
    </source>
</evidence>
<evidence type="ECO:0000313" key="20">
    <source>
        <dbReference type="Proteomes" id="UP000236268"/>
    </source>
</evidence>
<organism evidence="17 19">
    <name type="scientific">Azospirillum argentinense</name>
    <dbReference type="NCBI Taxonomy" id="2970906"/>
    <lineage>
        <taxon>Bacteria</taxon>
        <taxon>Pseudomonadati</taxon>
        <taxon>Pseudomonadota</taxon>
        <taxon>Alphaproteobacteria</taxon>
        <taxon>Rhodospirillales</taxon>
        <taxon>Azospirillaceae</taxon>
        <taxon>Azospirillum</taxon>
    </lineage>
</organism>